<dbReference type="Proteomes" id="UP000391834">
    <property type="component" value="Unassembled WGS sequence"/>
</dbReference>
<dbReference type="RefSeq" id="WP_025863826.1">
    <property type="nucleotide sequence ID" value="NZ_BLAX01000001.1"/>
</dbReference>
<gene>
    <name evidence="3" type="ORF">PbJCM13498_28190</name>
</gene>
<dbReference type="OrthoDB" id="7560678at2"/>
<dbReference type="CDD" id="cd03801">
    <property type="entry name" value="GT4_PimA-like"/>
    <property type="match status" value="1"/>
</dbReference>
<dbReference type="PANTHER" id="PTHR12526:SF630">
    <property type="entry name" value="GLYCOSYLTRANSFERASE"/>
    <property type="match status" value="1"/>
</dbReference>
<reference evidence="3 4" key="1">
    <citation type="submission" date="2019-10" db="EMBL/GenBank/DDBJ databases">
        <title>Prolixibacter strains distinguished by the presence of nitrate reductase genes were adept at nitrate-dependent anaerobic corrosion of metallic iron and carbon steel.</title>
        <authorList>
            <person name="Iino T."/>
            <person name="Shono N."/>
            <person name="Ito K."/>
            <person name="Nakamura R."/>
            <person name="Sueoka K."/>
            <person name="Harayama S."/>
            <person name="Ohkuma M."/>
        </authorList>
    </citation>
    <scope>NUCLEOTIDE SEQUENCE [LARGE SCALE GENOMIC DNA]</scope>
    <source>
        <strain evidence="3 4">JCM 13498</strain>
    </source>
</reference>
<accession>A0A5M4B238</accession>
<name>A0A5M4B238_9BACT</name>
<dbReference type="EMBL" id="BLAX01000001">
    <property type="protein sequence ID" value="GET33956.1"/>
    <property type="molecule type" value="Genomic_DNA"/>
</dbReference>
<evidence type="ECO:0000313" key="3">
    <source>
        <dbReference type="EMBL" id="GET33956.1"/>
    </source>
</evidence>
<dbReference type="GO" id="GO:0016757">
    <property type="term" value="F:glycosyltransferase activity"/>
    <property type="evidence" value="ECO:0007669"/>
    <property type="project" value="InterPro"/>
</dbReference>
<dbReference type="SUPFAM" id="SSF53756">
    <property type="entry name" value="UDP-Glycosyltransferase/glycogen phosphorylase"/>
    <property type="match status" value="1"/>
</dbReference>
<dbReference type="PANTHER" id="PTHR12526">
    <property type="entry name" value="GLYCOSYLTRANSFERASE"/>
    <property type="match status" value="1"/>
</dbReference>
<protein>
    <submittedName>
        <fullName evidence="3">Glycosyl transferase family 1</fullName>
    </submittedName>
</protein>
<evidence type="ECO:0000313" key="4">
    <source>
        <dbReference type="Proteomes" id="UP000391834"/>
    </source>
</evidence>
<evidence type="ECO:0000259" key="2">
    <source>
        <dbReference type="Pfam" id="PF13439"/>
    </source>
</evidence>
<comment type="caution">
    <text evidence="3">The sequence shown here is derived from an EMBL/GenBank/DDBJ whole genome shotgun (WGS) entry which is preliminary data.</text>
</comment>
<dbReference type="Gene3D" id="3.40.50.2000">
    <property type="entry name" value="Glycogen Phosphorylase B"/>
    <property type="match status" value="2"/>
</dbReference>
<dbReference type="InterPro" id="IPR028098">
    <property type="entry name" value="Glyco_trans_4-like_N"/>
</dbReference>
<keyword evidence="3" id="KW-0808">Transferase</keyword>
<sequence length="363" mass="40625">MKILILCSNYEPGGAQRAAIRLNRQLAKQDGFSSELIFFHPKSPLFAEDTPKLIYEQRINSPKAFLDFLRKLDRKMKQAKPDVVLTLLPFANIIGQLVALRHRVPKRVASHRNISDKELAGLQKIVDRSWARWGIYTHITAVSESTKNSFSYYGEKAFRKITVVNNGLNFIPSTKSKKTCREKFGLPQNEFIVGNIGRMVKQKNQQLLIHILPSLKDIVLVIIGKGELESSLKNLADELGVSKRLKIIPELNANDIPDFYKAIDIFAMPSLFEGLSNALIEALAAGLPIVSSDVDSQKDVLTRVDGLKAGVLAPTSDLAKWVKSIQRIKANPILRSQLENCALARAKDFSIEQMTTGFIKSFQ</sequence>
<evidence type="ECO:0000259" key="1">
    <source>
        <dbReference type="Pfam" id="PF00534"/>
    </source>
</evidence>
<dbReference type="Pfam" id="PF13439">
    <property type="entry name" value="Glyco_transf_4"/>
    <property type="match status" value="1"/>
</dbReference>
<feature type="domain" description="Glycosyltransferase subfamily 4-like N-terminal" evidence="2">
    <location>
        <begin position="12"/>
        <end position="169"/>
    </location>
</feature>
<dbReference type="InterPro" id="IPR001296">
    <property type="entry name" value="Glyco_trans_1"/>
</dbReference>
<proteinExistence type="predicted"/>
<keyword evidence="4" id="KW-1185">Reference proteome</keyword>
<organism evidence="3 4">
    <name type="scientific">Prolixibacter bellariivorans</name>
    <dbReference type="NCBI Taxonomy" id="314319"/>
    <lineage>
        <taxon>Bacteria</taxon>
        <taxon>Pseudomonadati</taxon>
        <taxon>Bacteroidota</taxon>
        <taxon>Bacteroidia</taxon>
        <taxon>Marinilabiliales</taxon>
        <taxon>Prolixibacteraceae</taxon>
        <taxon>Prolixibacter</taxon>
    </lineage>
</organism>
<feature type="domain" description="Glycosyl transferase family 1" evidence="1">
    <location>
        <begin position="178"/>
        <end position="340"/>
    </location>
</feature>
<dbReference type="Pfam" id="PF00534">
    <property type="entry name" value="Glycos_transf_1"/>
    <property type="match status" value="1"/>
</dbReference>
<dbReference type="AlphaFoldDB" id="A0A5M4B238"/>